<dbReference type="GO" id="GO:0032012">
    <property type="term" value="P:regulation of ARF protein signal transduction"/>
    <property type="evidence" value="ECO:0007669"/>
    <property type="project" value="InterPro"/>
</dbReference>
<reference evidence="4" key="1">
    <citation type="submission" date="2022-08" db="EMBL/GenBank/DDBJ databases">
        <authorList>
            <person name="Gutierrez-Valencia J."/>
        </authorList>
    </citation>
    <scope>NUCLEOTIDE SEQUENCE</scope>
</reference>
<dbReference type="InterPro" id="IPR023394">
    <property type="entry name" value="Sec7_C_sf"/>
</dbReference>
<dbReference type="GO" id="GO:0005085">
    <property type="term" value="F:guanyl-nucleotide exchange factor activity"/>
    <property type="evidence" value="ECO:0007669"/>
    <property type="project" value="InterPro"/>
</dbReference>
<keyword evidence="5" id="KW-1185">Reference proteome</keyword>
<dbReference type="GO" id="GO:0005829">
    <property type="term" value="C:cytosol"/>
    <property type="evidence" value="ECO:0007669"/>
    <property type="project" value="UniProtKB-SubCell"/>
</dbReference>
<dbReference type="InterPro" id="IPR035999">
    <property type="entry name" value="Sec7_dom_sf"/>
</dbReference>
<comment type="caution">
    <text evidence="4">The sequence shown here is derived from an EMBL/GenBank/DDBJ whole genome shotgun (WGS) entry which is preliminary data.</text>
</comment>
<dbReference type="Gene3D" id="1.10.1000.11">
    <property type="entry name" value="Arf Nucleotide-binding Site Opener,domain 2"/>
    <property type="match status" value="1"/>
</dbReference>
<dbReference type="Gene3D" id="1.10.220.20">
    <property type="match status" value="1"/>
</dbReference>
<evidence type="ECO:0000256" key="1">
    <source>
        <dbReference type="ARBA" id="ARBA00004287"/>
    </source>
</evidence>
<dbReference type="PROSITE" id="PS50190">
    <property type="entry name" value="SEC7"/>
    <property type="match status" value="1"/>
</dbReference>
<dbReference type="SUPFAM" id="SSF48425">
    <property type="entry name" value="Sec7 domain"/>
    <property type="match status" value="1"/>
</dbReference>
<comment type="subcellular location">
    <subcellularLocation>
        <location evidence="2">Cytoplasm</location>
        <location evidence="2">Cytosol</location>
    </subcellularLocation>
    <subcellularLocation>
        <location evidence="1">Membrane</location>
        <topology evidence="1">Peripheral membrane protein</topology>
        <orientation evidence="1">Cytoplasmic side</orientation>
    </subcellularLocation>
</comment>
<dbReference type="GO" id="GO:0005802">
    <property type="term" value="C:trans-Golgi network"/>
    <property type="evidence" value="ECO:0007669"/>
    <property type="project" value="TreeGrafter"/>
</dbReference>
<dbReference type="Proteomes" id="UP001154282">
    <property type="component" value="Unassembled WGS sequence"/>
</dbReference>
<accession>A0AAV0PJQ1</accession>
<dbReference type="GO" id="GO:0016020">
    <property type="term" value="C:membrane"/>
    <property type="evidence" value="ECO:0007669"/>
    <property type="project" value="UniProtKB-SubCell"/>
</dbReference>
<gene>
    <name evidence="4" type="ORF">LITE_LOCUS38853</name>
</gene>
<dbReference type="SMART" id="SM00222">
    <property type="entry name" value="Sec7"/>
    <property type="match status" value="1"/>
</dbReference>
<feature type="domain" description="SEC7" evidence="3">
    <location>
        <begin position="1"/>
        <end position="123"/>
    </location>
</feature>
<dbReference type="Pfam" id="PF01369">
    <property type="entry name" value="Sec7"/>
    <property type="match status" value="1"/>
</dbReference>
<sequence>MQKGISLFNRKPSKGIEFLVNTKKIGSSAEEVAAFLKNTSGLNETVIGDYLGEREEFCLRVMHAYVDSFNFKAMAFGEAIRFFLRGFRLPGEAQKIDRIMEKFAERYCKCNPNSFTSADTASVYHVVTDAAILRFMVEVCWGPMLAAFSMTLGQSDDKLATSQCLQGFRYAVHVTAVMGMQTQRDAFVTSLAKFTYLHCAADMKQKNVEAVKVSINSLWHL</sequence>
<dbReference type="PANTHER" id="PTHR10663:SF108">
    <property type="entry name" value="BREFELDIN A-INHIBITED GUANINE NUCLEOTIDE-EXCHANGE PROTEIN 1"/>
    <property type="match status" value="1"/>
</dbReference>
<evidence type="ECO:0000313" key="5">
    <source>
        <dbReference type="Proteomes" id="UP001154282"/>
    </source>
</evidence>
<dbReference type="EMBL" id="CAMGYJ010000009">
    <property type="protein sequence ID" value="CAI0471299.1"/>
    <property type="molecule type" value="Genomic_DNA"/>
</dbReference>
<dbReference type="CDD" id="cd00171">
    <property type="entry name" value="Sec7"/>
    <property type="match status" value="1"/>
</dbReference>
<evidence type="ECO:0000259" key="3">
    <source>
        <dbReference type="PROSITE" id="PS50190"/>
    </source>
</evidence>
<organism evidence="4 5">
    <name type="scientific">Linum tenue</name>
    <dbReference type="NCBI Taxonomy" id="586396"/>
    <lineage>
        <taxon>Eukaryota</taxon>
        <taxon>Viridiplantae</taxon>
        <taxon>Streptophyta</taxon>
        <taxon>Embryophyta</taxon>
        <taxon>Tracheophyta</taxon>
        <taxon>Spermatophyta</taxon>
        <taxon>Magnoliopsida</taxon>
        <taxon>eudicotyledons</taxon>
        <taxon>Gunneridae</taxon>
        <taxon>Pentapetalae</taxon>
        <taxon>rosids</taxon>
        <taxon>fabids</taxon>
        <taxon>Malpighiales</taxon>
        <taxon>Linaceae</taxon>
        <taxon>Linum</taxon>
    </lineage>
</organism>
<dbReference type="InterPro" id="IPR000904">
    <property type="entry name" value="Sec7_dom"/>
</dbReference>
<dbReference type="PANTHER" id="PTHR10663">
    <property type="entry name" value="GUANYL-NUCLEOTIDE EXCHANGE FACTOR"/>
    <property type="match status" value="1"/>
</dbReference>
<evidence type="ECO:0000256" key="2">
    <source>
        <dbReference type="ARBA" id="ARBA00004514"/>
    </source>
</evidence>
<protein>
    <recommendedName>
        <fullName evidence="3">SEC7 domain-containing protein</fullName>
    </recommendedName>
</protein>
<proteinExistence type="predicted"/>
<dbReference type="AlphaFoldDB" id="A0AAV0PJQ1"/>
<evidence type="ECO:0000313" key="4">
    <source>
        <dbReference type="EMBL" id="CAI0471299.1"/>
    </source>
</evidence>
<name>A0AAV0PJQ1_9ROSI</name>
<dbReference type="FunFam" id="1.10.220.20:FF:000002">
    <property type="entry name" value="Brefeldin A-inhibited guanine nucleotide-exchange protein 1"/>
    <property type="match status" value="1"/>
</dbReference>